<dbReference type="GO" id="GO:0046872">
    <property type="term" value="F:metal ion binding"/>
    <property type="evidence" value="ECO:0007669"/>
    <property type="project" value="UniProtKB-KW"/>
</dbReference>
<dbReference type="PRINTS" id="PR00380">
    <property type="entry name" value="KINESINHEAVY"/>
</dbReference>
<evidence type="ECO:0000256" key="8">
    <source>
        <dbReference type="ARBA" id="ARBA00022840"/>
    </source>
</evidence>
<dbReference type="GO" id="GO:0007018">
    <property type="term" value="P:microtubule-based movement"/>
    <property type="evidence" value="ECO:0007669"/>
    <property type="project" value="InterPro"/>
</dbReference>
<dbReference type="Gene3D" id="3.40.850.10">
    <property type="entry name" value="Kinesin motor domain"/>
    <property type="match status" value="1"/>
</dbReference>
<protein>
    <recommendedName>
        <fullName evidence="20">Kinesin motor domain-containing protein</fullName>
    </recommendedName>
</protein>
<dbReference type="SMART" id="SM01114">
    <property type="entry name" value="CXC"/>
    <property type="match status" value="1"/>
</dbReference>
<dbReference type="EMBL" id="JRES01001065">
    <property type="protein sequence ID" value="KNC25821.1"/>
    <property type="molecule type" value="Genomic_DNA"/>
</dbReference>
<dbReference type="Pfam" id="PF00225">
    <property type="entry name" value="Kinesin"/>
    <property type="match status" value="1"/>
</dbReference>
<dbReference type="GO" id="GO:0005874">
    <property type="term" value="C:microtubule"/>
    <property type="evidence" value="ECO:0007669"/>
    <property type="project" value="UniProtKB-KW"/>
</dbReference>
<comment type="caution">
    <text evidence="21">The sequence shown here is derived from an EMBL/GenBank/DDBJ whole genome shotgun (WGS) entry which is preliminary data.</text>
</comment>
<dbReference type="GO" id="GO:0003777">
    <property type="term" value="F:microtubule motor activity"/>
    <property type="evidence" value="ECO:0007669"/>
    <property type="project" value="InterPro"/>
</dbReference>
<evidence type="ECO:0000313" key="21">
    <source>
        <dbReference type="EMBL" id="KNC25821.1"/>
    </source>
</evidence>
<dbReference type="GO" id="GO:0051536">
    <property type="term" value="F:iron-sulfur cluster binding"/>
    <property type="evidence" value="ECO:0007669"/>
    <property type="project" value="UniProtKB-KW"/>
</dbReference>
<comment type="subcellular location">
    <subcellularLocation>
        <location evidence="3">Cytoplasm</location>
        <location evidence="3">Cytoskeleton</location>
    </subcellularLocation>
    <subcellularLocation>
        <location evidence="2">Nucleus</location>
    </subcellularLocation>
</comment>
<dbReference type="InterPro" id="IPR019821">
    <property type="entry name" value="Kinesin_motor_CS"/>
</dbReference>
<dbReference type="PANTHER" id="PTHR47969">
    <property type="entry name" value="CHROMOSOME-ASSOCIATED KINESIN KIF4A-RELATED"/>
    <property type="match status" value="1"/>
</dbReference>
<keyword evidence="7 17" id="KW-0547">Nucleotide-binding</keyword>
<dbReference type="GO" id="GO:0005829">
    <property type="term" value="C:cytosol"/>
    <property type="evidence" value="ECO:0007669"/>
    <property type="project" value="UniProtKB-ARBA"/>
</dbReference>
<feature type="non-terminal residue" evidence="21">
    <location>
        <position position="1"/>
    </location>
</feature>
<feature type="coiled-coil region" evidence="18">
    <location>
        <begin position="541"/>
        <end position="735"/>
    </location>
</feature>
<gene>
    <name evidence="21" type="ORF">FF38_08158</name>
</gene>
<feature type="compositionally biased region" description="Polar residues" evidence="19">
    <location>
        <begin position="1166"/>
        <end position="1180"/>
    </location>
</feature>
<dbReference type="InterPro" id="IPR027640">
    <property type="entry name" value="Kinesin-like_fam"/>
</dbReference>
<evidence type="ECO:0000256" key="16">
    <source>
        <dbReference type="ARBA" id="ARBA00034078"/>
    </source>
</evidence>
<evidence type="ECO:0000256" key="4">
    <source>
        <dbReference type="ARBA" id="ARBA00022490"/>
    </source>
</evidence>
<keyword evidence="4" id="KW-0963">Cytoplasm</keyword>
<feature type="domain" description="Kinesin motor" evidence="20">
    <location>
        <begin position="9"/>
        <end position="335"/>
    </location>
</feature>
<feature type="compositionally biased region" description="Polar residues" evidence="19">
    <location>
        <begin position="1033"/>
        <end position="1046"/>
    </location>
</feature>
<dbReference type="AlphaFoldDB" id="A0A0L0C0N7"/>
<name>A0A0L0C0N7_LUCCU</name>
<keyword evidence="5" id="KW-0493">Microtubule</keyword>
<evidence type="ECO:0000256" key="5">
    <source>
        <dbReference type="ARBA" id="ARBA00022701"/>
    </source>
</evidence>
<keyword evidence="11 18" id="KW-0175">Coiled coil</keyword>
<proteinExistence type="inferred from homology"/>
<dbReference type="GO" id="GO:0005634">
    <property type="term" value="C:nucleus"/>
    <property type="evidence" value="ECO:0007669"/>
    <property type="project" value="UniProtKB-SubCell"/>
</dbReference>
<reference evidence="21 22" key="1">
    <citation type="journal article" date="2015" name="Nat. Commun.">
        <title>Lucilia cuprina genome unlocks parasitic fly biology to underpin future interventions.</title>
        <authorList>
            <person name="Anstead C.A."/>
            <person name="Korhonen P.K."/>
            <person name="Young N.D."/>
            <person name="Hall R.S."/>
            <person name="Jex A.R."/>
            <person name="Murali S.C."/>
            <person name="Hughes D.S."/>
            <person name="Lee S.F."/>
            <person name="Perry T."/>
            <person name="Stroehlein A.J."/>
            <person name="Ansell B.R."/>
            <person name="Breugelmans B."/>
            <person name="Hofmann A."/>
            <person name="Qu J."/>
            <person name="Dugan S."/>
            <person name="Lee S.L."/>
            <person name="Chao H."/>
            <person name="Dinh H."/>
            <person name="Han Y."/>
            <person name="Doddapaneni H.V."/>
            <person name="Worley K.C."/>
            <person name="Muzny D.M."/>
            <person name="Ioannidis P."/>
            <person name="Waterhouse R.M."/>
            <person name="Zdobnov E.M."/>
            <person name="James P.J."/>
            <person name="Bagnall N.H."/>
            <person name="Kotze A.C."/>
            <person name="Gibbs R.A."/>
            <person name="Richards S."/>
            <person name="Batterham P."/>
            <person name="Gasser R.B."/>
        </authorList>
    </citation>
    <scope>NUCLEOTIDE SEQUENCE [LARGE SCALE GENOMIC DNA]</scope>
    <source>
        <strain evidence="21 22">LS</strain>
        <tissue evidence="21">Full body</tissue>
    </source>
</reference>
<evidence type="ECO:0000256" key="2">
    <source>
        <dbReference type="ARBA" id="ARBA00004123"/>
    </source>
</evidence>
<dbReference type="GO" id="GO:0051231">
    <property type="term" value="P:spindle elongation"/>
    <property type="evidence" value="ECO:0007669"/>
    <property type="project" value="TreeGrafter"/>
</dbReference>
<feature type="binding site" evidence="17">
    <location>
        <begin position="88"/>
        <end position="95"/>
    </location>
    <ligand>
        <name>ATP</name>
        <dbReference type="ChEBI" id="CHEBI:30616"/>
    </ligand>
</feature>
<dbReference type="GO" id="GO:0005524">
    <property type="term" value="F:ATP binding"/>
    <property type="evidence" value="ECO:0007669"/>
    <property type="project" value="UniProtKB-UniRule"/>
</dbReference>
<evidence type="ECO:0000256" key="11">
    <source>
        <dbReference type="ARBA" id="ARBA00023054"/>
    </source>
</evidence>
<keyword evidence="6" id="KW-0479">Metal-binding</keyword>
<dbReference type="OMA" id="GDMGHTT"/>
<dbReference type="Pfam" id="PF25764">
    <property type="entry name" value="KIF21A_4th"/>
    <property type="match status" value="1"/>
</dbReference>
<dbReference type="PROSITE" id="PS50067">
    <property type="entry name" value="KINESIN_MOTOR_2"/>
    <property type="match status" value="1"/>
</dbReference>
<sequence length="1238" mass="140983">KTTMGDLESVRVALRVRPLVPSEQARGCQVAVEKMDGANQVLVNNTDAFSFNFVFDWRDTQEQVYNLSVSDMLDKLFSGFNATILAYGQTGSGKTHTMGTAFDGALDENVGVIPRAMHDIFERIKKLSDEFEFVIKCSFMELYQEQLYDLLSEKSREESVIDMREDRNGILMVGLTEKEVFTAKETTDCLVKGSTGRAVASTAMNQQSSRSHAIFTVTLQATKKDESRAVTTSKFHLVDLAGSERSKKTGATGDRFKEGVKINQGLLALGNVISALGDGKGAGFVRYRDSKLTRLLQDSLGGNSVTLMIACVSPADYNVAETLSTLRYADRARKIKNKPIVNQDPHAAEINRLKGIIQKLRVELLTKGGAMTSSLTQDLETVGPVAPLMTTSMPTIMPSEEQNRKYKELQEKYRTLQKQWQMTLHDVTEHEMRAHIAEAAHENLKQKAGEMKSFVTELSKIKETPLYEEKLEETVMHISKLVEGLDEELCRAETEIMDHKRRSSASTTDHCEDEDNNVNVSEMQAIMQERTEAFTSKQMEINEQLRRINRELNLKQQLQQRITGNFSKFSTLDDDIEEKFKECEQKIQELEAEKSELLDKLRHVKENASAKLAEERRKRLQTLEQEISEMKRKNTQQAKLLKIREKETQKIKNLSSEIQAMKESKVKLVRAMRSEAENFRQFKMMREKELMQLKNKDRKMQNEMARKEALHNKQRNVLKRKCEEAMAINKRLKDALERQKVAQTQRQKMQSSKDATAASVKIDQVIACVERELEVIISLIDAERTLEQLMDDRGIISSRLGELKQQQPPPEPQSPAGMEIANLEEELEMRNAQISDLQQKVCANDIDTLIKSLGDNVHSLAEARAVFKYLLKSLVDMRREHSQLCDELRSQISTAEEKSNEAAKTLQQMKLEHEQAIAEYEEKISVALTPEQEQRLKLQEEQEKKIESLMIELENYKQLRENATNNNKKKGKTTTKKISPAIKTEPMDEEEVEEEEDFTESEEEDFDESEDDPDWIKTPMVRKRPNVSRKIKTTTTNTLPFSNNGNMRRRTSQTSQNSLTQSYISHSMDEDNGLRQQITFDTTDTGTFRQIANTSGKGKHQRKSKGCKCRGDCGKKRCGCNSINQKCTVSCSCTDKCKNRATPTTTNQKSDDDENEDIAIKEEANDVTSETSDAENQFKSPQKIKNHNKTTTKEIHAEETFLTTHSTINASTFLTPKMARLSTINFDTATAKKKFFND</sequence>
<dbReference type="CDD" id="cd01372">
    <property type="entry name" value="KISc_KIF4"/>
    <property type="match status" value="1"/>
</dbReference>
<dbReference type="GO" id="GO:0005875">
    <property type="term" value="C:microtubule associated complex"/>
    <property type="evidence" value="ECO:0007669"/>
    <property type="project" value="TreeGrafter"/>
</dbReference>
<feature type="region of interest" description="Disordered" evidence="19">
    <location>
        <begin position="962"/>
        <end position="1060"/>
    </location>
</feature>
<keyword evidence="15" id="KW-0539">Nucleus</keyword>
<feature type="compositionally biased region" description="Basic residues" evidence="19">
    <location>
        <begin position="1020"/>
        <end position="1032"/>
    </location>
</feature>
<dbReference type="PANTHER" id="PTHR47969:SF15">
    <property type="entry name" value="CHROMOSOME-ASSOCIATED KINESIN KIF4A-RELATED"/>
    <property type="match status" value="1"/>
</dbReference>
<evidence type="ECO:0000256" key="19">
    <source>
        <dbReference type="SAM" id="MobiDB-lite"/>
    </source>
</evidence>
<dbReference type="InterPro" id="IPR033467">
    <property type="entry name" value="Tesmin/TSO1-like_CXC"/>
</dbReference>
<keyword evidence="8 17" id="KW-0067">ATP-binding</keyword>
<keyword evidence="13 17" id="KW-0505">Motor protein</keyword>
<dbReference type="PROSITE" id="PS00411">
    <property type="entry name" value="KINESIN_MOTOR_1"/>
    <property type="match status" value="1"/>
</dbReference>
<evidence type="ECO:0000256" key="6">
    <source>
        <dbReference type="ARBA" id="ARBA00022723"/>
    </source>
</evidence>
<evidence type="ECO:0000256" key="7">
    <source>
        <dbReference type="ARBA" id="ARBA00022741"/>
    </source>
</evidence>
<evidence type="ECO:0000256" key="10">
    <source>
        <dbReference type="ARBA" id="ARBA00023014"/>
    </source>
</evidence>
<comment type="cofactor">
    <cofactor evidence="16">
        <name>[2Fe-2S] cluster</name>
        <dbReference type="ChEBI" id="CHEBI:190135"/>
    </cofactor>
</comment>
<comment type="cofactor">
    <cofactor evidence="1">
        <name>[4Fe-4S] cluster</name>
        <dbReference type="ChEBI" id="CHEBI:49883"/>
    </cofactor>
</comment>
<evidence type="ECO:0000256" key="3">
    <source>
        <dbReference type="ARBA" id="ARBA00004245"/>
    </source>
</evidence>
<keyword evidence="22" id="KW-1185">Reference proteome</keyword>
<dbReference type="GO" id="GO:0003677">
    <property type="term" value="F:DNA binding"/>
    <property type="evidence" value="ECO:0007669"/>
    <property type="project" value="UniProtKB-KW"/>
</dbReference>
<keyword evidence="9" id="KW-0408">Iron</keyword>
<organism evidence="21 22">
    <name type="scientific">Lucilia cuprina</name>
    <name type="common">Green bottle fly</name>
    <name type="synonym">Australian sheep blowfly</name>
    <dbReference type="NCBI Taxonomy" id="7375"/>
    <lineage>
        <taxon>Eukaryota</taxon>
        <taxon>Metazoa</taxon>
        <taxon>Ecdysozoa</taxon>
        <taxon>Arthropoda</taxon>
        <taxon>Hexapoda</taxon>
        <taxon>Insecta</taxon>
        <taxon>Pterygota</taxon>
        <taxon>Neoptera</taxon>
        <taxon>Endopterygota</taxon>
        <taxon>Diptera</taxon>
        <taxon>Brachycera</taxon>
        <taxon>Muscomorpha</taxon>
        <taxon>Oestroidea</taxon>
        <taxon>Calliphoridae</taxon>
        <taxon>Luciliinae</taxon>
        <taxon>Lucilia</taxon>
    </lineage>
</organism>
<feature type="coiled-coil region" evidence="18">
    <location>
        <begin position="399"/>
        <end position="447"/>
    </location>
</feature>
<evidence type="ECO:0000256" key="18">
    <source>
        <dbReference type="SAM" id="Coils"/>
    </source>
</evidence>
<keyword evidence="12" id="KW-0238">DNA-binding</keyword>
<keyword evidence="10" id="KW-0411">Iron-sulfur</keyword>
<accession>A0A0L0C0N7</accession>
<evidence type="ECO:0000313" key="22">
    <source>
        <dbReference type="Proteomes" id="UP000037069"/>
    </source>
</evidence>
<evidence type="ECO:0000256" key="9">
    <source>
        <dbReference type="ARBA" id="ARBA00023004"/>
    </source>
</evidence>
<dbReference type="SMART" id="SM00129">
    <property type="entry name" value="KISc"/>
    <property type="match status" value="1"/>
</dbReference>
<evidence type="ECO:0000256" key="14">
    <source>
        <dbReference type="ARBA" id="ARBA00023212"/>
    </source>
</evidence>
<dbReference type="InterPro" id="IPR001752">
    <property type="entry name" value="Kinesin_motor_dom"/>
</dbReference>
<dbReference type="InterPro" id="IPR036961">
    <property type="entry name" value="Kinesin_motor_dom_sf"/>
</dbReference>
<dbReference type="OrthoDB" id="3176171at2759"/>
<dbReference type="InterPro" id="IPR027417">
    <property type="entry name" value="P-loop_NTPase"/>
</dbReference>
<comment type="similarity">
    <text evidence="17">Belongs to the TRAFAC class myosin-kinesin ATPase superfamily. Kinesin family.</text>
</comment>
<evidence type="ECO:0000259" key="20">
    <source>
        <dbReference type="PROSITE" id="PS50067"/>
    </source>
</evidence>
<evidence type="ECO:0000256" key="12">
    <source>
        <dbReference type="ARBA" id="ARBA00023125"/>
    </source>
</evidence>
<dbReference type="FunFam" id="3.40.850.10:FF:000038">
    <property type="entry name" value="chromosome-associated kinesin KIF4A"/>
    <property type="match status" value="1"/>
</dbReference>
<feature type="compositionally biased region" description="Acidic residues" evidence="19">
    <location>
        <begin position="987"/>
        <end position="1013"/>
    </location>
</feature>
<dbReference type="GO" id="GO:0007052">
    <property type="term" value="P:mitotic spindle organization"/>
    <property type="evidence" value="ECO:0007669"/>
    <property type="project" value="TreeGrafter"/>
</dbReference>
<evidence type="ECO:0000256" key="1">
    <source>
        <dbReference type="ARBA" id="ARBA00001966"/>
    </source>
</evidence>
<keyword evidence="14" id="KW-0206">Cytoskeleton</keyword>
<dbReference type="Proteomes" id="UP000037069">
    <property type="component" value="Unassembled WGS sequence"/>
</dbReference>
<evidence type="ECO:0000256" key="13">
    <source>
        <dbReference type="ARBA" id="ARBA00023175"/>
    </source>
</evidence>
<dbReference type="GO" id="GO:0008017">
    <property type="term" value="F:microtubule binding"/>
    <property type="evidence" value="ECO:0007669"/>
    <property type="project" value="InterPro"/>
</dbReference>
<evidence type="ECO:0000256" key="15">
    <source>
        <dbReference type="ARBA" id="ARBA00023242"/>
    </source>
</evidence>
<evidence type="ECO:0000256" key="17">
    <source>
        <dbReference type="PROSITE-ProRule" id="PRU00283"/>
    </source>
</evidence>
<dbReference type="STRING" id="7375.A0A0L0C0N7"/>
<dbReference type="SUPFAM" id="SSF52540">
    <property type="entry name" value="P-loop containing nucleoside triphosphate hydrolases"/>
    <property type="match status" value="1"/>
</dbReference>
<feature type="region of interest" description="Disordered" evidence="19">
    <location>
        <begin position="1163"/>
        <end position="1190"/>
    </location>
</feature>